<dbReference type="WBParaSite" id="PDA_v2.g7425.t1">
    <property type="protein sequence ID" value="PDA_v2.g7425.t1"/>
    <property type="gene ID" value="PDA_v2.g7425"/>
</dbReference>
<sequence length="127" mass="14905">MTIPFSAYKKLTGNKISCLRLNDVIVNDENGIKVGIDKLWKEVKNVEDLRYTFTDNEPMHEIAQKLVELAPFPNLDTLDLKNIQDGFDLQAFYQFLMKNAKVACTLSYSWESWMQMKEIRKKFKISY</sequence>
<evidence type="ECO:0000313" key="1">
    <source>
        <dbReference type="Proteomes" id="UP000887578"/>
    </source>
</evidence>
<dbReference type="Proteomes" id="UP000887578">
    <property type="component" value="Unplaced"/>
</dbReference>
<dbReference type="AlphaFoldDB" id="A0A914QUM7"/>
<protein>
    <submittedName>
        <fullName evidence="2">Uncharacterized protein</fullName>
    </submittedName>
</protein>
<keyword evidence="1" id="KW-1185">Reference proteome</keyword>
<evidence type="ECO:0000313" key="2">
    <source>
        <dbReference type="WBParaSite" id="PDA_v2.g7425.t1"/>
    </source>
</evidence>
<reference evidence="2" key="1">
    <citation type="submission" date="2022-11" db="UniProtKB">
        <authorList>
            <consortium name="WormBaseParasite"/>
        </authorList>
    </citation>
    <scope>IDENTIFICATION</scope>
</reference>
<name>A0A914QUM7_9BILA</name>
<organism evidence="1 2">
    <name type="scientific">Panagrolaimus davidi</name>
    <dbReference type="NCBI Taxonomy" id="227884"/>
    <lineage>
        <taxon>Eukaryota</taxon>
        <taxon>Metazoa</taxon>
        <taxon>Ecdysozoa</taxon>
        <taxon>Nematoda</taxon>
        <taxon>Chromadorea</taxon>
        <taxon>Rhabditida</taxon>
        <taxon>Tylenchina</taxon>
        <taxon>Panagrolaimomorpha</taxon>
        <taxon>Panagrolaimoidea</taxon>
        <taxon>Panagrolaimidae</taxon>
        <taxon>Panagrolaimus</taxon>
    </lineage>
</organism>
<accession>A0A914QUM7</accession>
<proteinExistence type="predicted"/>